<keyword evidence="5" id="KW-0271">Exosome</keyword>
<dbReference type="PANTHER" id="PTHR11097">
    <property type="entry name" value="EXOSOME COMPLEX EXONUCLEASE RIBOSOMAL RNA PROCESSING PROTEIN"/>
    <property type="match status" value="1"/>
</dbReference>
<dbReference type="GO" id="GO:0000176">
    <property type="term" value="C:nuclear exosome (RNase complex)"/>
    <property type="evidence" value="ECO:0007669"/>
    <property type="project" value="UniProtKB-ARBA"/>
</dbReference>
<protein>
    <recommendedName>
        <fullName evidence="6">Ribosomal RNA-processing protein 42</fullName>
    </recommendedName>
</protein>
<dbReference type="GO" id="GO:0000467">
    <property type="term" value="P:exonucleolytic trimming to generate mature 3'-end of 5.8S rRNA from tricistronic rRNA transcript (SSU-rRNA, 5.8S rRNA, LSU-rRNA)"/>
    <property type="evidence" value="ECO:0007669"/>
    <property type="project" value="TreeGrafter"/>
</dbReference>
<dbReference type="GO" id="GO:0005730">
    <property type="term" value="C:nucleolus"/>
    <property type="evidence" value="ECO:0007669"/>
    <property type="project" value="UniProtKB-SubCell"/>
</dbReference>
<dbReference type="Proteomes" id="UP000092993">
    <property type="component" value="Unassembled WGS sequence"/>
</dbReference>
<evidence type="ECO:0000256" key="2">
    <source>
        <dbReference type="ARBA" id="ARBA00004604"/>
    </source>
</evidence>
<keyword evidence="9" id="KW-1185">Reference proteome</keyword>
<dbReference type="OrthoDB" id="272245at2759"/>
<dbReference type="InterPro" id="IPR001247">
    <property type="entry name" value="ExoRNase_PH_dom1"/>
</dbReference>
<name>A0A1C7M7F6_GRIFR</name>
<organism evidence="8 9">
    <name type="scientific">Grifola frondosa</name>
    <name type="common">Maitake</name>
    <name type="synonym">Polyporus frondosus</name>
    <dbReference type="NCBI Taxonomy" id="5627"/>
    <lineage>
        <taxon>Eukaryota</taxon>
        <taxon>Fungi</taxon>
        <taxon>Dikarya</taxon>
        <taxon>Basidiomycota</taxon>
        <taxon>Agaricomycotina</taxon>
        <taxon>Agaricomycetes</taxon>
        <taxon>Polyporales</taxon>
        <taxon>Grifolaceae</taxon>
        <taxon>Grifola</taxon>
    </lineage>
</organism>
<evidence type="ECO:0000256" key="5">
    <source>
        <dbReference type="ARBA" id="ARBA00022835"/>
    </source>
</evidence>
<dbReference type="PANTHER" id="PTHR11097:SF8">
    <property type="entry name" value="EXOSOME COMPLEX COMPONENT RRP42"/>
    <property type="match status" value="1"/>
</dbReference>
<feature type="domain" description="Exoribonuclease phosphorolytic" evidence="7">
    <location>
        <begin position="37"/>
        <end position="200"/>
    </location>
</feature>
<dbReference type="InterPro" id="IPR020568">
    <property type="entry name" value="Ribosomal_Su5_D2-typ_SF"/>
</dbReference>
<dbReference type="SUPFAM" id="SSF54211">
    <property type="entry name" value="Ribosomal protein S5 domain 2-like"/>
    <property type="match status" value="1"/>
</dbReference>
<comment type="caution">
    <text evidence="8">The sequence shown here is derived from an EMBL/GenBank/DDBJ whole genome shotgun (WGS) entry which is preliminary data.</text>
</comment>
<dbReference type="GO" id="GO:0071038">
    <property type="term" value="P:TRAMP-dependent tRNA surveillance pathway"/>
    <property type="evidence" value="ECO:0007669"/>
    <property type="project" value="TreeGrafter"/>
</dbReference>
<dbReference type="GO" id="GO:0034475">
    <property type="term" value="P:U4 snRNA 3'-end processing"/>
    <property type="evidence" value="ECO:0007669"/>
    <property type="project" value="TreeGrafter"/>
</dbReference>
<dbReference type="OMA" id="RWPVCVT"/>
<dbReference type="EMBL" id="LUGG01000007">
    <property type="protein sequence ID" value="OBZ72768.1"/>
    <property type="molecule type" value="Genomic_DNA"/>
</dbReference>
<dbReference type="GO" id="GO:0035925">
    <property type="term" value="F:mRNA 3'-UTR AU-rich region binding"/>
    <property type="evidence" value="ECO:0007669"/>
    <property type="project" value="TreeGrafter"/>
</dbReference>
<evidence type="ECO:0000256" key="3">
    <source>
        <dbReference type="ARBA" id="ARBA00006678"/>
    </source>
</evidence>
<dbReference type="STRING" id="5627.A0A1C7M7F6"/>
<dbReference type="InterPro" id="IPR036345">
    <property type="entry name" value="ExoRNase_PH_dom2_sf"/>
</dbReference>
<dbReference type="InterPro" id="IPR027408">
    <property type="entry name" value="PNPase/RNase_PH_dom_sf"/>
</dbReference>
<accession>A0A1C7M7F6</accession>
<comment type="subcellular location">
    <subcellularLocation>
        <location evidence="1">Cytoplasm</location>
    </subcellularLocation>
    <subcellularLocation>
        <location evidence="2">Nucleus</location>
        <location evidence="2">Nucleolus</location>
    </subcellularLocation>
</comment>
<sequence length="362" mass="39086">MATTTTASISKSERSYIQSSLLAPTPLRADGRSLLDYRTVLLETGVAPLANGSAKLNIGKMSHEGGGGTEVLAAVKLEVEDVELGDGADGGRVACSVAWCVQSPNPPCRAARITEYCKGSSPSAYPHLSSNALDDLQYDLTMVLQQTLAHPSLHPPNLGILPHKKSWLLNLDIVVLADAGNVVDALFMAARAALWDTKVPQTRPVQYRAWEPAPSAGDSGDMDVDQGPGGSGLDTRMLARIAADFELPDYWDEGEVLGGREKWPVCITLNVLPPVHFIDATPPEEASTALRILLMFSFPPSSPPKLQSMRYLGPGELNLAQIKSLIADGEKYARELHTALETKLRDEDLRRNVKAPEKFAVR</sequence>
<dbReference type="InterPro" id="IPR050590">
    <property type="entry name" value="Exosome_comp_Rrp42_subfam"/>
</dbReference>
<keyword evidence="4" id="KW-0963">Cytoplasm</keyword>
<dbReference type="GO" id="GO:0034473">
    <property type="term" value="P:U1 snRNA 3'-end processing"/>
    <property type="evidence" value="ECO:0007669"/>
    <property type="project" value="TreeGrafter"/>
</dbReference>
<evidence type="ECO:0000256" key="1">
    <source>
        <dbReference type="ARBA" id="ARBA00004496"/>
    </source>
</evidence>
<dbReference type="AlphaFoldDB" id="A0A1C7M7F6"/>
<evidence type="ECO:0000313" key="8">
    <source>
        <dbReference type="EMBL" id="OBZ72768.1"/>
    </source>
</evidence>
<evidence type="ECO:0000259" key="7">
    <source>
        <dbReference type="Pfam" id="PF01138"/>
    </source>
</evidence>
<dbReference type="Pfam" id="PF01138">
    <property type="entry name" value="RNase_PH"/>
    <property type="match status" value="1"/>
</dbReference>
<gene>
    <name evidence="8" type="primary">EXOSC7</name>
    <name evidence="8" type="ORF">A0H81_06933</name>
</gene>
<dbReference type="GO" id="GO:0034476">
    <property type="term" value="P:U5 snRNA 3'-end processing"/>
    <property type="evidence" value="ECO:0007669"/>
    <property type="project" value="TreeGrafter"/>
</dbReference>
<dbReference type="GO" id="GO:0016075">
    <property type="term" value="P:rRNA catabolic process"/>
    <property type="evidence" value="ECO:0007669"/>
    <property type="project" value="TreeGrafter"/>
</dbReference>
<comment type="similarity">
    <text evidence="3">Belongs to the RNase PH family.</text>
</comment>
<evidence type="ECO:0000256" key="6">
    <source>
        <dbReference type="ARBA" id="ARBA00042523"/>
    </source>
</evidence>
<dbReference type="GO" id="GO:0000177">
    <property type="term" value="C:cytoplasmic exosome (RNase complex)"/>
    <property type="evidence" value="ECO:0007669"/>
    <property type="project" value="TreeGrafter"/>
</dbReference>
<dbReference type="SUPFAM" id="SSF55666">
    <property type="entry name" value="Ribonuclease PH domain 2-like"/>
    <property type="match status" value="1"/>
</dbReference>
<proteinExistence type="inferred from homology"/>
<dbReference type="GO" id="GO:0071035">
    <property type="term" value="P:nuclear polyadenylation-dependent rRNA catabolic process"/>
    <property type="evidence" value="ECO:0007669"/>
    <property type="project" value="TreeGrafter"/>
</dbReference>
<reference evidence="8 9" key="1">
    <citation type="submission" date="2016-03" db="EMBL/GenBank/DDBJ databases">
        <title>Whole genome sequencing of Grifola frondosa 9006-11.</title>
        <authorList>
            <person name="Min B."/>
            <person name="Park H."/>
            <person name="Kim J.-G."/>
            <person name="Cho H."/>
            <person name="Oh Y.-L."/>
            <person name="Kong W.-S."/>
            <person name="Choi I.-G."/>
        </authorList>
    </citation>
    <scope>NUCLEOTIDE SEQUENCE [LARGE SCALE GENOMIC DNA]</scope>
    <source>
        <strain evidence="8 9">9006-11</strain>
    </source>
</reference>
<evidence type="ECO:0000256" key="4">
    <source>
        <dbReference type="ARBA" id="ARBA00022490"/>
    </source>
</evidence>
<dbReference type="Gene3D" id="3.30.230.70">
    <property type="entry name" value="GHMP Kinase, N-terminal domain"/>
    <property type="match status" value="1"/>
</dbReference>
<dbReference type="GO" id="GO:0071028">
    <property type="term" value="P:nuclear mRNA surveillance"/>
    <property type="evidence" value="ECO:0007669"/>
    <property type="project" value="TreeGrafter"/>
</dbReference>
<evidence type="ECO:0000313" key="9">
    <source>
        <dbReference type="Proteomes" id="UP000092993"/>
    </source>
</evidence>